<sequence>MAGITLCTLRRDFVTRISLSDGKYTIVKPPRGFEAMPKDCDLQLGKSKDGVCAFGFGFLMNHAVKSIGS</sequence>
<dbReference type="Proteomes" id="UP000032180">
    <property type="component" value="Chromosome 7"/>
</dbReference>
<dbReference type="HOGENOM" id="CLU_2779517_0_0_1"/>
<evidence type="ECO:0000313" key="2">
    <source>
        <dbReference type="Proteomes" id="UP000032180"/>
    </source>
</evidence>
<name>A0A0D9WZ55_9ORYZ</name>
<proteinExistence type="predicted"/>
<protein>
    <submittedName>
        <fullName evidence="1">Uncharacterized protein</fullName>
    </submittedName>
</protein>
<organism evidence="1 2">
    <name type="scientific">Leersia perrieri</name>
    <dbReference type="NCBI Taxonomy" id="77586"/>
    <lineage>
        <taxon>Eukaryota</taxon>
        <taxon>Viridiplantae</taxon>
        <taxon>Streptophyta</taxon>
        <taxon>Embryophyta</taxon>
        <taxon>Tracheophyta</taxon>
        <taxon>Spermatophyta</taxon>
        <taxon>Magnoliopsida</taxon>
        <taxon>Liliopsida</taxon>
        <taxon>Poales</taxon>
        <taxon>Poaceae</taxon>
        <taxon>BOP clade</taxon>
        <taxon>Oryzoideae</taxon>
        <taxon>Oryzeae</taxon>
        <taxon>Oryzinae</taxon>
        <taxon>Leersia</taxon>
    </lineage>
</organism>
<evidence type="ECO:0000313" key="1">
    <source>
        <dbReference type="EnsemblPlants" id="LPERR07G12860.1"/>
    </source>
</evidence>
<dbReference type="Gramene" id="LPERR07G12860.1">
    <property type="protein sequence ID" value="LPERR07G12860.1"/>
    <property type="gene ID" value="LPERR07G12860"/>
</dbReference>
<keyword evidence="2" id="KW-1185">Reference proteome</keyword>
<dbReference type="AlphaFoldDB" id="A0A0D9WZ55"/>
<reference evidence="1 2" key="1">
    <citation type="submission" date="2012-08" db="EMBL/GenBank/DDBJ databases">
        <title>Oryza genome evolution.</title>
        <authorList>
            <person name="Wing R.A."/>
        </authorList>
    </citation>
    <scope>NUCLEOTIDE SEQUENCE</scope>
</reference>
<dbReference type="EnsemblPlants" id="LPERR07G12860.1">
    <property type="protein sequence ID" value="LPERR07G12860.1"/>
    <property type="gene ID" value="LPERR07G12860"/>
</dbReference>
<reference evidence="2" key="2">
    <citation type="submission" date="2013-12" db="EMBL/GenBank/DDBJ databases">
        <authorList>
            <person name="Yu Y."/>
            <person name="Lee S."/>
            <person name="de Baynast K."/>
            <person name="Wissotski M."/>
            <person name="Liu L."/>
            <person name="Talag J."/>
            <person name="Goicoechea J."/>
            <person name="Angelova A."/>
            <person name="Jetty R."/>
            <person name="Kudrna D."/>
            <person name="Golser W."/>
            <person name="Rivera L."/>
            <person name="Zhang J."/>
            <person name="Wing R."/>
        </authorList>
    </citation>
    <scope>NUCLEOTIDE SEQUENCE</scope>
</reference>
<accession>A0A0D9WZ55</accession>
<dbReference type="STRING" id="77586.A0A0D9WZ55"/>
<reference evidence="1" key="3">
    <citation type="submission" date="2015-04" db="UniProtKB">
        <authorList>
            <consortium name="EnsemblPlants"/>
        </authorList>
    </citation>
    <scope>IDENTIFICATION</scope>
</reference>